<protein>
    <recommendedName>
        <fullName evidence="3">F-box domain-containing protein</fullName>
    </recommendedName>
</protein>
<evidence type="ECO:0008006" key="3">
    <source>
        <dbReference type="Google" id="ProtNLM"/>
    </source>
</evidence>
<dbReference type="InterPro" id="IPR036047">
    <property type="entry name" value="F-box-like_dom_sf"/>
</dbReference>
<dbReference type="EMBL" id="LWDX02039629">
    <property type="protein sequence ID" value="OEL24474.1"/>
    <property type="molecule type" value="Genomic_DNA"/>
</dbReference>
<organism evidence="1 2">
    <name type="scientific">Dichanthelium oligosanthes</name>
    <dbReference type="NCBI Taxonomy" id="888268"/>
    <lineage>
        <taxon>Eukaryota</taxon>
        <taxon>Viridiplantae</taxon>
        <taxon>Streptophyta</taxon>
        <taxon>Embryophyta</taxon>
        <taxon>Tracheophyta</taxon>
        <taxon>Spermatophyta</taxon>
        <taxon>Magnoliopsida</taxon>
        <taxon>Liliopsida</taxon>
        <taxon>Poales</taxon>
        <taxon>Poaceae</taxon>
        <taxon>PACMAD clade</taxon>
        <taxon>Panicoideae</taxon>
        <taxon>Panicodae</taxon>
        <taxon>Paniceae</taxon>
        <taxon>Dichantheliinae</taxon>
        <taxon>Dichanthelium</taxon>
    </lineage>
</organism>
<dbReference type="SUPFAM" id="SSF81383">
    <property type="entry name" value="F-box domain"/>
    <property type="match status" value="1"/>
</dbReference>
<gene>
    <name evidence="1" type="ORF">BAE44_0014507</name>
</gene>
<dbReference type="PANTHER" id="PTHR32133:SF134">
    <property type="entry name" value="OS05G0320100 PROTEIN"/>
    <property type="match status" value="1"/>
</dbReference>
<dbReference type="AlphaFoldDB" id="A0A1E5VHE5"/>
<evidence type="ECO:0000313" key="1">
    <source>
        <dbReference type="EMBL" id="OEL24474.1"/>
    </source>
</evidence>
<accession>A0A1E5VHE5</accession>
<dbReference type="PANTHER" id="PTHR32133">
    <property type="entry name" value="OS07G0120400 PROTEIN"/>
    <property type="match status" value="1"/>
</dbReference>
<evidence type="ECO:0000313" key="2">
    <source>
        <dbReference type="Proteomes" id="UP000095767"/>
    </source>
</evidence>
<sequence>MHRSSLAALPDDDDLLWEIFLRLSPRPSSLLRAFLVYKRWCHIVFDPQFLHRFCTFHGYHHQQPPLLGFFVEDLHGFPCFTPTLGPLDYVPSVRLSLEAPRRGKTCSFLGFRHGLALILNYTHHEITLWDPVTEDQRCVAVLPGWFNNADPRLAVHNATLLYDNHHADRAPLDAFMVVLLRADDVWLTLRLIPAACASAHAKVSIVHARWHRCKMHGLRLSSRSCKRSLPGAV</sequence>
<dbReference type="OrthoDB" id="694388at2759"/>
<name>A0A1E5VHE5_9POAL</name>
<keyword evidence="2" id="KW-1185">Reference proteome</keyword>
<reference evidence="1 2" key="1">
    <citation type="submission" date="2016-09" db="EMBL/GenBank/DDBJ databases">
        <title>The draft genome of Dichanthelium oligosanthes: A C3 panicoid grass species.</title>
        <authorList>
            <person name="Studer A.J."/>
            <person name="Schnable J.C."/>
            <person name="Brutnell T.P."/>
        </authorList>
    </citation>
    <scope>NUCLEOTIDE SEQUENCE [LARGE SCALE GENOMIC DNA]</scope>
    <source>
        <strain evidence="2">cv. Kellogg 1175</strain>
        <tissue evidence="1">Leaf</tissue>
    </source>
</reference>
<dbReference type="Proteomes" id="UP000095767">
    <property type="component" value="Unassembled WGS sequence"/>
</dbReference>
<proteinExistence type="predicted"/>
<comment type="caution">
    <text evidence="1">The sequence shown here is derived from an EMBL/GenBank/DDBJ whole genome shotgun (WGS) entry which is preliminary data.</text>
</comment>